<keyword evidence="2" id="KW-1185">Reference proteome</keyword>
<dbReference type="Proteomes" id="UP001458880">
    <property type="component" value="Unassembled WGS sequence"/>
</dbReference>
<name>A0AAW1LHH9_POPJA</name>
<reference evidence="1 2" key="1">
    <citation type="journal article" date="2024" name="BMC Genomics">
        <title>De novo assembly and annotation of Popillia japonica's genome with initial clues to its potential as an invasive pest.</title>
        <authorList>
            <person name="Cucini C."/>
            <person name="Boschi S."/>
            <person name="Funari R."/>
            <person name="Cardaioli E."/>
            <person name="Iannotti N."/>
            <person name="Marturano G."/>
            <person name="Paoli F."/>
            <person name="Bruttini M."/>
            <person name="Carapelli A."/>
            <person name="Frati F."/>
            <person name="Nardi F."/>
        </authorList>
    </citation>
    <scope>NUCLEOTIDE SEQUENCE [LARGE SCALE GENOMIC DNA]</scope>
    <source>
        <strain evidence="1">DMR45628</strain>
    </source>
</reference>
<dbReference type="EMBL" id="JASPKY010000118">
    <property type="protein sequence ID" value="KAK9736099.1"/>
    <property type="molecule type" value="Genomic_DNA"/>
</dbReference>
<protein>
    <submittedName>
        <fullName evidence="1">Uncharacterized protein</fullName>
    </submittedName>
</protein>
<accession>A0AAW1LHH9</accession>
<dbReference type="AlphaFoldDB" id="A0AAW1LHH9"/>
<evidence type="ECO:0000313" key="1">
    <source>
        <dbReference type="EMBL" id="KAK9736099.1"/>
    </source>
</evidence>
<comment type="caution">
    <text evidence="1">The sequence shown here is derived from an EMBL/GenBank/DDBJ whole genome shotgun (WGS) entry which is preliminary data.</text>
</comment>
<sequence>MLHTSGHIFLSAATLFFNSNVTNNLTNYTPEYLPASFFFYNSNASSVLKPVEGDEIFFDSTLFPRCCQPKTLYDIDNKGCLAGNDSSAIYEDLGINIDLLQSGLVFCKVVVDRFVETKNFRLEDGNATLMIDGDYEEREKFCIDKTLQLDDVYVVRLCKNVSCCSSVNKNKKKERCVHKCCNDGFQSIDYKCSLNDRMGIHVKNYSDVYARIGKPII</sequence>
<evidence type="ECO:0000313" key="2">
    <source>
        <dbReference type="Proteomes" id="UP001458880"/>
    </source>
</evidence>
<organism evidence="1 2">
    <name type="scientific">Popillia japonica</name>
    <name type="common">Japanese beetle</name>
    <dbReference type="NCBI Taxonomy" id="7064"/>
    <lineage>
        <taxon>Eukaryota</taxon>
        <taxon>Metazoa</taxon>
        <taxon>Ecdysozoa</taxon>
        <taxon>Arthropoda</taxon>
        <taxon>Hexapoda</taxon>
        <taxon>Insecta</taxon>
        <taxon>Pterygota</taxon>
        <taxon>Neoptera</taxon>
        <taxon>Endopterygota</taxon>
        <taxon>Coleoptera</taxon>
        <taxon>Polyphaga</taxon>
        <taxon>Scarabaeiformia</taxon>
        <taxon>Scarabaeidae</taxon>
        <taxon>Rutelinae</taxon>
        <taxon>Popillia</taxon>
    </lineage>
</organism>
<gene>
    <name evidence="1" type="ORF">QE152_g12795</name>
</gene>
<proteinExistence type="predicted"/>